<organism evidence="1 2">
    <name type="scientific">Sphingopyxis jiangsuensis</name>
    <dbReference type="NCBI Taxonomy" id="2871171"/>
    <lineage>
        <taxon>Bacteria</taxon>
        <taxon>Pseudomonadati</taxon>
        <taxon>Pseudomonadota</taxon>
        <taxon>Alphaproteobacteria</taxon>
        <taxon>Sphingomonadales</taxon>
        <taxon>Sphingomonadaceae</taxon>
        <taxon>Sphingopyxis</taxon>
    </lineage>
</organism>
<evidence type="ECO:0000313" key="1">
    <source>
        <dbReference type="EMBL" id="MBY4638236.1"/>
    </source>
</evidence>
<comment type="caution">
    <text evidence="1">The sequence shown here is derived from an EMBL/GenBank/DDBJ whole genome shotgun (WGS) entry which is preliminary data.</text>
</comment>
<dbReference type="RefSeq" id="WP_222137218.1">
    <property type="nucleotide sequence ID" value="NZ_JAILXK010000002.1"/>
</dbReference>
<accession>A0ABS7MJI2</accession>
<gene>
    <name evidence="1" type="ORF">K5P26_13900</name>
</gene>
<proteinExistence type="predicted"/>
<protein>
    <submittedName>
        <fullName evidence="1">Uncharacterized protein</fullName>
    </submittedName>
</protein>
<dbReference type="Proteomes" id="UP001166571">
    <property type="component" value="Unassembled WGS sequence"/>
</dbReference>
<name>A0ABS7MJI2_9SPHN</name>
<reference evidence="1" key="1">
    <citation type="submission" date="2021-08" db="EMBL/GenBank/DDBJ databases">
        <title>Sphingopyxis panaciterrulae sp. nov., isolated from the surface water of the Yellow Sea.</title>
        <authorList>
            <person name="Gao Z."/>
            <person name="Zhang D."/>
            <person name="Zhang A."/>
        </authorList>
    </citation>
    <scope>NUCLEOTIDE SEQUENCE</scope>
    <source>
        <strain evidence="1">XHP0097</strain>
    </source>
</reference>
<evidence type="ECO:0000313" key="2">
    <source>
        <dbReference type="Proteomes" id="UP001166571"/>
    </source>
</evidence>
<keyword evidence="2" id="KW-1185">Reference proteome</keyword>
<sequence length="69" mass="6722">MGKKEIKSAPTAISETDLDAVQGGAIQKVRAAASTIKCGVTDAPVDGGTAAMGDGSVRSISSNISTNGG</sequence>
<dbReference type="EMBL" id="JAILXK010000002">
    <property type="protein sequence ID" value="MBY4638236.1"/>
    <property type="molecule type" value="Genomic_DNA"/>
</dbReference>